<name>A0ABW3F0F5_9PROT</name>
<comment type="caution">
    <text evidence="1">The sequence shown here is derived from an EMBL/GenBank/DDBJ whole genome shotgun (WGS) entry which is preliminary data.</text>
</comment>
<dbReference type="SUPFAM" id="SSF54523">
    <property type="entry name" value="Pili subunits"/>
    <property type="match status" value="1"/>
</dbReference>
<dbReference type="InterPro" id="IPR012902">
    <property type="entry name" value="N_methyl_site"/>
</dbReference>
<dbReference type="Proteomes" id="UP001597128">
    <property type="component" value="Unassembled WGS sequence"/>
</dbReference>
<keyword evidence="2" id="KW-1185">Reference proteome</keyword>
<dbReference type="InterPro" id="IPR045584">
    <property type="entry name" value="Pilin-like"/>
</dbReference>
<proteinExistence type="predicted"/>
<reference evidence="2" key="1">
    <citation type="journal article" date="2019" name="Int. J. Syst. Evol. Microbiol.">
        <title>The Global Catalogue of Microorganisms (GCM) 10K type strain sequencing project: providing services to taxonomists for standard genome sequencing and annotation.</title>
        <authorList>
            <consortium name="The Broad Institute Genomics Platform"/>
            <consortium name="The Broad Institute Genome Sequencing Center for Infectious Disease"/>
            <person name="Wu L."/>
            <person name="Ma J."/>
        </authorList>
    </citation>
    <scope>NUCLEOTIDE SEQUENCE [LARGE SCALE GENOMIC DNA]</scope>
    <source>
        <strain evidence="2">CCUG 58412</strain>
    </source>
</reference>
<organism evidence="1 2">
    <name type="scientific">Methylophilus luteus</name>
    <dbReference type="NCBI Taxonomy" id="640108"/>
    <lineage>
        <taxon>Bacteria</taxon>
        <taxon>Pseudomonadati</taxon>
        <taxon>Pseudomonadota</taxon>
        <taxon>Betaproteobacteria</taxon>
        <taxon>Nitrosomonadales</taxon>
        <taxon>Methylophilaceae</taxon>
        <taxon>Methylophilus</taxon>
    </lineage>
</organism>
<accession>A0ABW3F0F5</accession>
<dbReference type="EMBL" id="JBHTKB010000001">
    <property type="protein sequence ID" value="MFD0911926.1"/>
    <property type="molecule type" value="Genomic_DNA"/>
</dbReference>
<dbReference type="PANTHER" id="PTHR30093:SF47">
    <property type="entry name" value="TYPE IV PILUS NON-CORE MINOR PILIN PILE"/>
    <property type="match status" value="1"/>
</dbReference>
<sequence length="184" mass="20537">MRLMSRYVARHRRAVSVSRRSGFGPGFTPGFTLVELMVSLAIIAIMASVATPMVQVTLQRQKEQQLRDSLREIRRAIDGYKKAADDGRIKKNADASGYPPNLQILAEGVQDIKDPKRKVLRFLRRVPTDPMLKVQQIAGASAAIGWGLRSYDSPPESPRYGQDVYDVYSLSTQTGINGVPYAQW</sequence>
<evidence type="ECO:0000313" key="2">
    <source>
        <dbReference type="Proteomes" id="UP001597128"/>
    </source>
</evidence>
<dbReference type="PANTHER" id="PTHR30093">
    <property type="entry name" value="GENERAL SECRETION PATHWAY PROTEIN G"/>
    <property type="match status" value="1"/>
</dbReference>
<dbReference type="Pfam" id="PF07963">
    <property type="entry name" value="N_methyl"/>
    <property type="match status" value="1"/>
</dbReference>
<protein>
    <submittedName>
        <fullName evidence="1">Type II secretion system protein</fullName>
    </submittedName>
</protein>
<dbReference type="Gene3D" id="3.30.700.10">
    <property type="entry name" value="Glycoprotein, Type 4 Pilin"/>
    <property type="match status" value="1"/>
</dbReference>
<dbReference type="NCBIfam" id="TIGR02532">
    <property type="entry name" value="IV_pilin_GFxxxE"/>
    <property type="match status" value="1"/>
</dbReference>
<dbReference type="RefSeq" id="WP_379054398.1">
    <property type="nucleotide sequence ID" value="NZ_JBHTKB010000001.1"/>
</dbReference>
<gene>
    <name evidence="1" type="ORF">ACFQ1Z_00065</name>
</gene>
<evidence type="ECO:0000313" key="1">
    <source>
        <dbReference type="EMBL" id="MFD0911926.1"/>
    </source>
</evidence>